<evidence type="ECO:0000256" key="1">
    <source>
        <dbReference type="SAM" id="MobiDB-lite"/>
    </source>
</evidence>
<evidence type="ECO:0000313" key="4">
    <source>
        <dbReference type="EMBL" id="CBY33935.1"/>
    </source>
</evidence>
<dbReference type="EMBL" id="FN653064">
    <property type="protein sequence ID" value="CBY24967.1"/>
    <property type="molecule type" value="Genomic_DNA"/>
</dbReference>
<gene>
    <name evidence="3" type="ORF">GSOID_T00013142001</name>
    <name evidence="4" type="ORF">GSOID_T00021910001</name>
</gene>
<dbReference type="InParanoid" id="E4XKH8"/>
<protein>
    <submittedName>
        <fullName evidence="3">Uncharacterized protein</fullName>
    </submittedName>
</protein>
<dbReference type="AlphaFoldDB" id="E4XKH8"/>
<keyword evidence="2" id="KW-0812">Transmembrane</keyword>
<feature type="region of interest" description="Disordered" evidence="1">
    <location>
        <begin position="15"/>
        <end position="48"/>
    </location>
</feature>
<sequence length="235" mass="27048">MSSKEYSSEYYSEYYYSSTGSESESEYEYEYAEPSTTRNAPPPRAANNHQIRKQTLQISPSIKGTVDLWENRIAREGPNAIIAPLQPHKSYGGNKWPKRSARSSVCRFKSPRFRRVIPATTTTTYRYYVTDAFCSICNPTTLRIIIKRLKEKWILTLGYLLSILILLSFPECSKRRSYDMRGSKLDWPFETLLLYVWTTDWFAATGTVAINNCTEVYTFPLAALLTFAFGTLILI</sequence>
<accession>E4XKH8</accession>
<keyword evidence="5" id="KW-1185">Reference proteome</keyword>
<evidence type="ECO:0000313" key="5">
    <source>
        <dbReference type="Proteomes" id="UP000001307"/>
    </source>
</evidence>
<feature type="transmembrane region" description="Helical" evidence="2">
    <location>
        <begin position="192"/>
        <end position="210"/>
    </location>
</feature>
<feature type="transmembrane region" description="Helical" evidence="2">
    <location>
        <begin position="216"/>
        <end position="234"/>
    </location>
</feature>
<dbReference type="EMBL" id="FN654461">
    <property type="protein sequence ID" value="CBY33935.1"/>
    <property type="molecule type" value="Genomic_DNA"/>
</dbReference>
<dbReference type="Proteomes" id="UP000011014">
    <property type="component" value="Unassembled WGS sequence"/>
</dbReference>
<evidence type="ECO:0000256" key="2">
    <source>
        <dbReference type="SAM" id="Phobius"/>
    </source>
</evidence>
<evidence type="ECO:0000313" key="3">
    <source>
        <dbReference type="EMBL" id="CBY24967.1"/>
    </source>
</evidence>
<dbReference type="Proteomes" id="UP000001307">
    <property type="component" value="Unassembled WGS sequence"/>
</dbReference>
<organism evidence="3">
    <name type="scientific">Oikopleura dioica</name>
    <name type="common">Tunicate</name>
    <dbReference type="NCBI Taxonomy" id="34765"/>
    <lineage>
        <taxon>Eukaryota</taxon>
        <taxon>Metazoa</taxon>
        <taxon>Chordata</taxon>
        <taxon>Tunicata</taxon>
        <taxon>Appendicularia</taxon>
        <taxon>Copelata</taxon>
        <taxon>Oikopleuridae</taxon>
        <taxon>Oikopleura</taxon>
    </lineage>
</organism>
<feature type="transmembrane region" description="Helical" evidence="2">
    <location>
        <begin position="153"/>
        <end position="172"/>
    </location>
</feature>
<name>E4XKH8_OIKDI</name>
<keyword evidence="2" id="KW-0472">Membrane</keyword>
<reference evidence="3" key="1">
    <citation type="journal article" date="2010" name="Science">
        <title>Plasticity of animal genome architecture unmasked by rapid evolution of a pelagic tunicate.</title>
        <authorList>
            <person name="Denoeud F."/>
            <person name="Henriet S."/>
            <person name="Mungpakdee S."/>
            <person name="Aury J.M."/>
            <person name="Da Silva C."/>
            <person name="Brinkmann H."/>
            <person name="Mikhaleva J."/>
            <person name="Olsen L.C."/>
            <person name="Jubin C."/>
            <person name="Canestro C."/>
            <person name="Bouquet J.M."/>
            <person name="Danks G."/>
            <person name="Poulain J."/>
            <person name="Campsteijn C."/>
            <person name="Adamski M."/>
            <person name="Cross I."/>
            <person name="Yadetie F."/>
            <person name="Muffato M."/>
            <person name="Louis A."/>
            <person name="Butcher S."/>
            <person name="Tsagkogeorga G."/>
            <person name="Konrad A."/>
            <person name="Singh S."/>
            <person name="Jensen M.F."/>
            <person name="Cong E.H."/>
            <person name="Eikeseth-Otteraa H."/>
            <person name="Noel B."/>
            <person name="Anthouard V."/>
            <person name="Porcel B.M."/>
            <person name="Kachouri-Lafond R."/>
            <person name="Nishino A."/>
            <person name="Ugolini M."/>
            <person name="Chourrout P."/>
            <person name="Nishida H."/>
            <person name="Aasland R."/>
            <person name="Huzurbazar S."/>
            <person name="Westhof E."/>
            <person name="Delsuc F."/>
            <person name="Lehrach H."/>
            <person name="Reinhardt R."/>
            <person name="Weissenbach J."/>
            <person name="Roy S.W."/>
            <person name="Artiguenave F."/>
            <person name="Postlethwait J.H."/>
            <person name="Manak J.R."/>
            <person name="Thompson E.M."/>
            <person name="Jaillon O."/>
            <person name="Du Pasquier L."/>
            <person name="Boudinot P."/>
            <person name="Liberles D.A."/>
            <person name="Volff J.N."/>
            <person name="Philippe H."/>
            <person name="Lenhard B."/>
            <person name="Roest Crollius H."/>
            <person name="Wincker P."/>
            <person name="Chourrout D."/>
        </authorList>
    </citation>
    <scope>NUCLEOTIDE SEQUENCE [LARGE SCALE GENOMIC DNA]</scope>
</reference>
<keyword evidence="2" id="KW-1133">Transmembrane helix</keyword>
<proteinExistence type="predicted"/>